<dbReference type="Proteomes" id="UP001152308">
    <property type="component" value="Unassembled WGS sequence"/>
</dbReference>
<accession>A0ABT6C0X4</accession>
<evidence type="ECO:0000259" key="2">
    <source>
        <dbReference type="PROSITE" id="PS50801"/>
    </source>
</evidence>
<evidence type="ECO:0000313" key="3">
    <source>
        <dbReference type="EMBL" id="MDF6103996.1"/>
    </source>
</evidence>
<reference evidence="3" key="2">
    <citation type="submission" date="2022-01" db="EMBL/GenBank/DDBJ databases">
        <authorList>
            <person name="Sanchez-Suarez J."/>
            <person name="Villamil L."/>
            <person name="Diaz L.E."/>
        </authorList>
    </citation>
    <scope>NUCLEOTIDE SEQUENCE</scope>
    <source>
        <strain evidence="3">EUFUS-Z928</strain>
    </source>
</reference>
<feature type="compositionally biased region" description="Polar residues" evidence="1">
    <location>
        <begin position="1"/>
        <end position="15"/>
    </location>
</feature>
<reference evidence="3" key="1">
    <citation type="journal article" date="2022" name="Data Brief">
        <title>Draft genome sequence data of Gordonia hongkongensis strain EUFUS-Z928 isolated from the octocoral Eunicea fusca.</title>
        <authorList>
            <person name="Sanchez-Suarez J."/>
            <person name="Diaz L."/>
            <person name="Melo-Bolivar J."/>
            <person name="Villamil L."/>
        </authorList>
    </citation>
    <scope>NUCLEOTIDE SEQUENCE</scope>
    <source>
        <strain evidence="3">EUFUS-Z928</strain>
    </source>
</reference>
<protein>
    <submittedName>
        <fullName evidence="3">STAS domain-containing protein</fullName>
    </submittedName>
</protein>
<dbReference type="PANTHER" id="PTHR33495:SF13">
    <property type="entry name" value="ANTI-SIGMA-F FACTOR ANTAGONIST RSFB"/>
    <property type="match status" value="1"/>
</dbReference>
<dbReference type="Gene3D" id="3.30.750.24">
    <property type="entry name" value="STAS domain"/>
    <property type="match status" value="1"/>
</dbReference>
<sequence>MPSHNSHPVTGTPTDPATGRGLLRVTSTHFREGLTLLAVDGSIDMFTVPQLAAAILEALSGQPRGLIIDLAAVDFLSSAGMAMLLAAHEAISPTSHLGVVAAHPVTTRPLQMMGVDHTLPLYPTLADAIAATTRGAS</sequence>
<feature type="domain" description="STAS" evidence="2">
    <location>
        <begin position="24"/>
        <end position="132"/>
    </location>
</feature>
<comment type="caution">
    <text evidence="3">The sequence shown here is derived from an EMBL/GenBank/DDBJ whole genome shotgun (WGS) entry which is preliminary data.</text>
</comment>
<gene>
    <name evidence="3" type="ORF">L2299_23490</name>
</gene>
<proteinExistence type="predicted"/>
<keyword evidence="4" id="KW-1185">Reference proteome</keyword>
<dbReference type="PANTHER" id="PTHR33495">
    <property type="entry name" value="ANTI-SIGMA FACTOR ANTAGONIST TM_1081-RELATED-RELATED"/>
    <property type="match status" value="1"/>
</dbReference>
<dbReference type="EMBL" id="JAKJLQ010000042">
    <property type="protein sequence ID" value="MDF6103996.1"/>
    <property type="molecule type" value="Genomic_DNA"/>
</dbReference>
<dbReference type="SUPFAM" id="SSF52091">
    <property type="entry name" value="SpoIIaa-like"/>
    <property type="match status" value="1"/>
</dbReference>
<dbReference type="Pfam" id="PF01740">
    <property type="entry name" value="STAS"/>
    <property type="match status" value="1"/>
</dbReference>
<name>A0ABT6C0X4_9ACTN</name>
<dbReference type="InterPro" id="IPR036513">
    <property type="entry name" value="STAS_dom_sf"/>
</dbReference>
<dbReference type="PROSITE" id="PS50801">
    <property type="entry name" value="STAS"/>
    <property type="match status" value="1"/>
</dbReference>
<feature type="region of interest" description="Disordered" evidence="1">
    <location>
        <begin position="1"/>
        <end position="20"/>
    </location>
</feature>
<evidence type="ECO:0000256" key="1">
    <source>
        <dbReference type="SAM" id="MobiDB-lite"/>
    </source>
</evidence>
<organism evidence="3 4">
    <name type="scientific">Gordonia hongkongensis</name>
    <dbReference type="NCBI Taxonomy" id="1701090"/>
    <lineage>
        <taxon>Bacteria</taxon>
        <taxon>Bacillati</taxon>
        <taxon>Actinomycetota</taxon>
        <taxon>Actinomycetes</taxon>
        <taxon>Mycobacteriales</taxon>
        <taxon>Gordoniaceae</taxon>
        <taxon>Gordonia</taxon>
    </lineage>
</organism>
<dbReference type="CDD" id="cd07043">
    <property type="entry name" value="STAS_anti-anti-sigma_factors"/>
    <property type="match status" value="1"/>
</dbReference>
<dbReference type="InterPro" id="IPR002645">
    <property type="entry name" value="STAS_dom"/>
</dbReference>
<dbReference type="RefSeq" id="WP_205334462.1">
    <property type="nucleotide sequence ID" value="NZ_CBDRND010000017.1"/>
</dbReference>
<evidence type="ECO:0000313" key="4">
    <source>
        <dbReference type="Proteomes" id="UP001152308"/>
    </source>
</evidence>